<evidence type="ECO:0000313" key="7">
    <source>
        <dbReference type="Proteomes" id="UP000018144"/>
    </source>
</evidence>
<dbReference type="SMART" id="SM00248">
    <property type="entry name" value="ANK"/>
    <property type="match status" value="2"/>
</dbReference>
<dbReference type="Pfam" id="PF12796">
    <property type="entry name" value="Ank_2"/>
    <property type="match status" value="1"/>
</dbReference>
<accession>U4LFF0</accession>
<feature type="repeat" description="ANK" evidence="3">
    <location>
        <begin position="142"/>
        <end position="174"/>
    </location>
</feature>
<dbReference type="PROSITE" id="PS50088">
    <property type="entry name" value="ANK_REPEAT"/>
    <property type="match status" value="1"/>
</dbReference>
<dbReference type="InterPro" id="IPR002110">
    <property type="entry name" value="Ankyrin_rpt"/>
</dbReference>
<protein>
    <submittedName>
        <fullName evidence="6">Similar to Putative ankyrin repeat protein FPV230 acc. no. Q9J505</fullName>
    </submittedName>
</protein>
<feature type="region of interest" description="Disordered" evidence="4">
    <location>
        <begin position="234"/>
        <end position="254"/>
    </location>
</feature>
<dbReference type="SUPFAM" id="SSF48403">
    <property type="entry name" value="Ankyrin repeat"/>
    <property type="match status" value="1"/>
</dbReference>
<evidence type="ECO:0000256" key="3">
    <source>
        <dbReference type="PROSITE-ProRule" id="PRU00023"/>
    </source>
</evidence>
<reference evidence="6 7" key="1">
    <citation type="journal article" date="2013" name="PLoS Genet.">
        <title>The genome and development-dependent transcriptomes of Pyronema confluens: a window into fungal evolution.</title>
        <authorList>
            <person name="Traeger S."/>
            <person name="Altegoer F."/>
            <person name="Freitag M."/>
            <person name="Gabaldon T."/>
            <person name="Kempken F."/>
            <person name="Kumar A."/>
            <person name="Marcet-Houben M."/>
            <person name="Poggeler S."/>
            <person name="Stajich J.E."/>
            <person name="Nowrousian M."/>
        </authorList>
    </citation>
    <scope>NUCLEOTIDE SEQUENCE [LARGE SCALE GENOMIC DNA]</scope>
    <source>
        <strain evidence="7">CBS 100304</strain>
        <tissue evidence="6">Vegetative mycelium</tissue>
    </source>
</reference>
<keyword evidence="1" id="KW-0677">Repeat</keyword>
<gene>
    <name evidence="6" type="ORF">PCON_08950</name>
</gene>
<dbReference type="PANTHER" id="PTHR24180:SF45">
    <property type="entry name" value="POLY [ADP-RIBOSE] POLYMERASE TANKYRASE"/>
    <property type="match status" value="1"/>
</dbReference>
<evidence type="ECO:0000313" key="6">
    <source>
        <dbReference type="EMBL" id="CCX30613.1"/>
    </source>
</evidence>
<name>U4LFF0_PYROM</name>
<evidence type="ECO:0000256" key="4">
    <source>
        <dbReference type="SAM" id="MobiDB-lite"/>
    </source>
</evidence>
<evidence type="ECO:0000259" key="5">
    <source>
        <dbReference type="PROSITE" id="PS50181"/>
    </source>
</evidence>
<dbReference type="InterPro" id="IPR051637">
    <property type="entry name" value="Ank_repeat_dom-contain_49"/>
</dbReference>
<dbReference type="Proteomes" id="UP000018144">
    <property type="component" value="Unassembled WGS sequence"/>
</dbReference>
<dbReference type="InterPro" id="IPR001810">
    <property type="entry name" value="F-box_dom"/>
</dbReference>
<feature type="compositionally biased region" description="Basic residues" evidence="4">
    <location>
        <begin position="242"/>
        <end position="254"/>
    </location>
</feature>
<keyword evidence="2 3" id="KW-0040">ANK repeat</keyword>
<dbReference type="CDD" id="cd09917">
    <property type="entry name" value="F-box_SF"/>
    <property type="match status" value="1"/>
</dbReference>
<dbReference type="PROSITE" id="PS50297">
    <property type="entry name" value="ANK_REP_REGION"/>
    <property type="match status" value="1"/>
</dbReference>
<keyword evidence="7" id="KW-1185">Reference proteome</keyword>
<evidence type="ECO:0000256" key="2">
    <source>
        <dbReference type="ARBA" id="ARBA00023043"/>
    </source>
</evidence>
<organism evidence="6 7">
    <name type="scientific">Pyronema omphalodes (strain CBS 100304)</name>
    <name type="common">Pyronema confluens</name>
    <dbReference type="NCBI Taxonomy" id="1076935"/>
    <lineage>
        <taxon>Eukaryota</taxon>
        <taxon>Fungi</taxon>
        <taxon>Dikarya</taxon>
        <taxon>Ascomycota</taxon>
        <taxon>Pezizomycotina</taxon>
        <taxon>Pezizomycetes</taxon>
        <taxon>Pezizales</taxon>
        <taxon>Pyronemataceae</taxon>
        <taxon>Pyronema</taxon>
    </lineage>
</organism>
<sequence>MEFARLPNELLLKIGYVCTLKSILSLRSVHRHFHDVFSDIFYGKFAIPASKAIGVACSANPATNAIERHWTSVLKRLLERGIDANTVVSHPLESKYSLLDVAVFQHRYLNATSKEDTEIFRLLLENGANANETEKDKYTQQARETQLHRAVKWGHKPMVEVLLEFGADVDALDKYRMSPLRETAEESGGSTGLKSTFTRSNTTGSKTTISIFYITTGINPTAASFFPECQPEQPHGAFNSKHSGKWRSKWWSKS</sequence>
<feature type="domain" description="F-box" evidence="5">
    <location>
        <begin position="1"/>
        <end position="45"/>
    </location>
</feature>
<evidence type="ECO:0000256" key="1">
    <source>
        <dbReference type="ARBA" id="ARBA00022737"/>
    </source>
</evidence>
<dbReference type="AlphaFoldDB" id="U4LFF0"/>
<dbReference type="Gene3D" id="1.25.40.20">
    <property type="entry name" value="Ankyrin repeat-containing domain"/>
    <property type="match status" value="1"/>
</dbReference>
<proteinExistence type="predicted"/>
<dbReference type="PANTHER" id="PTHR24180">
    <property type="entry name" value="CYCLIN-DEPENDENT KINASE INHIBITOR 2C-RELATED"/>
    <property type="match status" value="1"/>
</dbReference>
<dbReference type="OrthoDB" id="194358at2759"/>
<dbReference type="PROSITE" id="PS50181">
    <property type="entry name" value="FBOX"/>
    <property type="match status" value="1"/>
</dbReference>
<dbReference type="InterPro" id="IPR036770">
    <property type="entry name" value="Ankyrin_rpt-contain_sf"/>
</dbReference>
<dbReference type="EMBL" id="HF935459">
    <property type="protein sequence ID" value="CCX30613.1"/>
    <property type="molecule type" value="Genomic_DNA"/>
</dbReference>